<name>A0AAX1USY6_CERSP</name>
<dbReference type="CDD" id="cd00085">
    <property type="entry name" value="HNHc"/>
    <property type="match status" value="1"/>
</dbReference>
<comment type="caution">
    <text evidence="7">The sequence shown here is derived from an EMBL/GenBank/DDBJ whole genome shotgun (WGS) entry which is preliminary data.</text>
</comment>
<dbReference type="GO" id="GO:0016787">
    <property type="term" value="F:hydrolase activity"/>
    <property type="evidence" value="ECO:0007669"/>
    <property type="project" value="UniProtKB-KW"/>
</dbReference>
<keyword evidence="7" id="KW-0255">Endonuclease</keyword>
<dbReference type="PANTHER" id="PTHR41286:SF1">
    <property type="entry name" value="HNH NUCLEASE YAJD-RELATED"/>
    <property type="match status" value="1"/>
</dbReference>
<reference evidence="7 8" key="1">
    <citation type="submission" date="2018-08" db="EMBL/GenBank/DDBJ databases">
        <title>Draft genome sequence of Rhodobacter sphaeroides FY.</title>
        <authorList>
            <person name="Rayyan A."/>
            <person name="Meyer T.E."/>
            <person name="Kyndt J.A."/>
        </authorList>
    </citation>
    <scope>NUCLEOTIDE SEQUENCE [LARGE SCALE GENOMIC DNA]</scope>
    <source>
        <strain evidence="7 8">FY</strain>
    </source>
</reference>
<comment type="similarity">
    <text evidence="3">Belongs to the HNH nuclease family.</text>
</comment>
<dbReference type="GO" id="GO:0004519">
    <property type="term" value="F:endonuclease activity"/>
    <property type="evidence" value="ECO:0007669"/>
    <property type="project" value="UniProtKB-KW"/>
</dbReference>
<keyword evidence="2" id="KW-0378">Hydrolase</keyword>
<proteinExistence type="inferred from homology"/>
<dbReference type="Proteomes" id="UP000266305">
    <property type="component" value="Unassembled WGS sequence"/>
</dbReference>
<sequence length="149" mass="16310">MPWAAPRHCAAGHPPFTGARCPICAAAAKAAAEARRPSSSERGYTGKWQKARAEFLKLHPRCACGAVATVVDHVVPHKGDQKLFWQRSNWAPMCKPCHDRKTVREDGGFGNPVKGRGDDRICPRGKETGGVISRATSPEMTTSKWEFWG</sequence>
<feature type="compositionally biased region" description="Basic and acidic residues" evidence="5">
    <location>
        <begin position="115"/>
        <end position="127"/>
    </location>
</feature>
<dbReference type="Pfam" id="PF01844">
    <property type="entry name" value="HNH"/>
    <property type="match status" value="1"/>
</dbReference>
<keyword evidence="1" id="KW-0540">Nuclease</keyword>
<evidence type="ECO:0000313" key="8">
    <source>
        <dbReference type="Proteomes" id="UP000266305"/>
    </source>
</evidence>
<dbReference type="GO" id="GO:0008270">
    <property type="term" value="F:zinc ion binding"/>
    <property type="evidence" value="ECO:0007669"/>
    <property type="project" value="InterPro"/>
</dbReference>
<dbReference type="SMART" id="SM00507">
    <property type="entry name" value="HNHc"/>
    <property type="match status" value="1"/>
</dbReference>
<evidence type="ECO:0000256" key="2">
    <source>
        <dbReference type="ARBA" id="ARBA00022801"/>
    </source>
</evidence>
<accession>A0AAX1USY6</accession>
<evidence type="ECO:0000259" key="6">
    <source>
        <dbReference type="SMART" id="SM00507"/>
    </source>
</evidence>
<dbReference type="InterPro" id="IPR002711">
    <property type="entry name" value="HNH"/>
</dbReference>
<dbReference type="RefSeq" id="WP_118999170.1">
    <property type="nucleotide sequence ID" value="NZ_QWGP01000001.1"/>
</dbReference>
<evidence type="ECO:0000256" key="1">
    <source>
        <dbReference type="ARBA" id="ARBA00022722"/>
    </source>
</evidence>
<dbReference type="EMBL" id="QWGP01000001">
    <property type="protein sequence ID" value="RHZ98886.1"/>
    <property type="molecule type" value="Genomic_DNA"/>
</dbReference>
<evidence type="ECO:0000256" key="5">
    <source>
        <dbReference type="SAM" id="MobiDB-lite"/>
    </source>
</evidence>
<dbReference type="InterPro" id="IPR003615">
    <property type="entry name" value="HNH_nuc"/>
</dbReference>
<dbReference type="GO" id="GO:0005829">
    <property type="term" value="C:cytosol"/>
    <property type="evidence" value="ECO:0007669"/>
    <property type="project" value="TreeGrafter"/>
</dbReference>
<evidence type="ECO:0000313" key="7">
    <source>
        <dbReference type="EMBL" id="RHZ98886.1"/>
    </source>
</evidence>
<dbReference type="PANTHER" id="PTHR41286">
    <property type="entry name" value="HNH NUCLEASE YAJD-RELATED"/>
    <property type="match status" value="1"/>
</dbReference>
<evidence type="ECO:0000256" key="3">
    <source>
        <dbReference type="ARBA" id="ARBA00038412"/>
    </source>
</evidence>
<feature type="region of interest" description="Disordered" evidence="5">
    <location>
        <begin position="105"/>
        <end position="131"/>
    </location>
</feature>
<organism evidence="7 8">
    <name type="scientific">Cereibacter sphaeroides</name>
    <name type="common">Rhodobacter sphaeroides</name>
    <dbReference type="NCBI Taxonomy" id="1063"/>
    <lineage>
        <taxon>Bacteria</taxon>
        <taxon>Pseudomonadati</taxon>
        <taxon>Pseudomonadota</taxon>
        <taxon>Alphaproteobacteria</taxon>
        <taxon>Rhodobacterales</taxon>
        <taxon>Paracoccaceae</taxon>
        <taxon>Cereibacter</taxon>
    </lineage>
</organism>
<protein>
    <recommendedName>
        <fullName evidence="4">Putative HNH nuclease YajD</fullName>
    </recommendedName>
</protein>
<gene>
    <name evidence="7" type="ORF">D1114_01880</name>
</gene>
<dbReference type="GO" id="GO:0003676">
    <property type="term" value="F:nucleic acid binding"/>
    <property type="evidence" value="ECO:0007669"/>
    <property type="project" value="InterPro"/>
</dbReference>
<evidence type="ECO:0000256" key="4">
    <source>
        <dbReference type="ARBA" id="ARBA00040194"/>
    </source>
</evidence>
<dbReference type="AlphaFoldDB" id="A0AAX1USY6"/>
<feature type="domain" description="HNH nuclease" evidence="6">
    <location>
        <begin position="50"/>
        <end position="99"/>
    </location>
</feature>